<accession>A0A4V2DCN0</accession>
<keyword evidence="4" id="KW-1185">Reference proteome</keyword>
<organism evidence="3 4">
    <name type="scientific">Sphingobacterium corticibacterium</name>
    <dbReference type="NCBI Taxonomy" id="2484746"/>
    <lineage>
        <taxon>Bacteria</taxon>
        <taxon>Pseudomonadati</taxon>
        <taxon>Bacteroidota</taxon>
        <taxon>Sphingobacteriia</taxon>
        <taxon>Sphingobacteriales</taxon>
        <taxon>Sphingobacteriaceae</taxon>
        <taxon>Sphingobacterium</taxon>
    </lineage>
</organism>
<reference evidence="3 4" key="1">
    <citation type="submission" date="2019-02" db="EMBL/GenBank/DDBJ databases">
        <authorList>
            <person name="Li Y."/>
        </authorList>
    </citation>
    <scope>NUCLEOTIDE SEQUENCE [LARGE SCALE GENOMIC DNA]</scope>
    <source>
        <strain evidence="3 4">30C10-4-7</strain>
    </source>
</reference>
<protein>
    <submittedName>
        <fullName evidence="3">Amidohydrolase</fullName>
    </submittedName>
</protein>
<evidence type="ECO:0000256" key="1">
    <source>
        <dbReference type="ARBA" id="ARBA00038310"/>
    </source>
</evidence>
<dbReference type="AlphaFoldDB" id="A0A4V2DCN0"/>
<dbReference type="InterPro" id="IPR052350">
    <property type="entry name" value="Metallo-dep_Lactonases"/>
</dbReference>
<dbReference type="Pfam" id="PF04909">
    <property type="entry name" value="Amidohydro_2"/>
    <property type="match status" value="1"/>
</dbReference>
<dbReference type="Gene3D" id="3.20.20.140">
    <property type="entry name" value="Metal-dependent hydrolases"/>
    <property type="match status" value="1"/>
</dbReference>
<gene>
    <name evidence="3" type="ORF">EWE74_04380</name>
</gene>
<dbReference type="PANTHER" id="PTHR43569">
    <property type="entry name" value="AMIDOHYDROLASE"/>
    <property type="match status" value="1"/>
</dbReference>
<dbReference type="GO" id="GO:0016787">
    <property type="term" value="F:hydrolase activity"/>
    <property type="evidence" value="ECO:0007669"/>
    <property type="project" value="UniProtKB-KW"/>
</dbReference>
<dbReference type="InterPro" id="IPR032466">
    <property type="entry name" value="Metal_Hydrolase"/>
</dbReference>
<keyword evidence="3" id="KW-0378">Hydrolase</keyword>
<dbReference type="RefSeq" id="WP_130140288.1">
    <property type="nucleotide sequence ID" value="NZ_SGIT01000001.1"/>
</dbReference>
<feature type="domain" description="Amidohydrolase-related" evidence="2">
    <location>
        <begin position="3"/>
        <end position="274"/>
    </location>
</feature>
<evidence type="ECO:0000313" key="3">
    <source>
        <dbReference type="EMBL" id="RZF62058.1"/>
    </source>
</evidence>
<evidence type="ECO:0000313" key="4">
    <source>
        <dbReference type="Proteomes" id="UP000292855"/>
    </source>
</evidence>
<comment type="caution">
    <text evidence="3">The sequence shown here is derived from an EMBL/GenBank/DDBJ whole genome shotgun (WGS) entry which is preliminary data.</text>
</comment>
<name>A0A4V2DCN0_9SPHI</name>
<dbReference type="SUPFAM" id="SSF51556">
    <property type="entry name" value="Metallo-dependent hydrolases"/>
    <property type="match status" value="1"/>
</dbReference>
<proteinExistence type="inferred from homology"/>
<comment type="similarity">
    <text evidence="1">Belongs to the metallo-dependent hydrolases superfamily.</text>
</comment>
<dbReference type="InterPro" id="IPR006680">
    <property type="entry name" value="Amidohydro-rel"/>
</dbReference>
<dbReference type="PANTHER" id="PTHR43569:SF2">
    <property type="entry name" value="AMIDOHYDROLASE-RELATED DOMAIN-CONTAINING PROTEIN"/>
    <property type="match status" value="1"/>
</dbReference>
<sequence>MRIDSHQHFWVFNAERDAWITDDMAAIRRNFLPTDLAAVLKSNGIDGTIAVQASQSHEETQFLVDLSTMYAMIKGVVGWVDLQSDEVEKYVAHFSQYPIIKGFRHVVEAEEDPDFLIRPAFLRGIKALTARQYTYDLLIRPRHYDSTLVCVKQNPEQRFVLDHMAKPTIRTREFDEWATFIEKLATFPNVYCKVSGLVTEADWKNWTVDDFKPYIQHVIACFGKQRIMFGTDWPVCLVAATYEDVMKIAGTALTGFSDEDLTAFWGRNAARFYGVEY</sequence>
<dbReference type="Proteomes" id="UP000292855">
    <property type="component" value="Unassembled WGS sequence"/>
</dbReference>
<dbReference type="EMBL" id="SGIT01000001">
    <property type="protein sequence ID" value="RZF62058.1"/>
    <property type="molecule type" value="Genomic_DNA"/>
</dbReference>
<dbReference type="OrthoDB" id="5450317at2"/>
<evidence type="ECO:0000259" key="2">
    <source>
        <dbReference type="Pfam" id="PF04909"/>
    </source>
</evidence>